<dbReference type="SMART" id="SM00357">
    <property type="entry name" value="CSP"/>
    <property type="match status" value="1"/>
</dbReference>
<protein>
    <submittedName>
        <fullName evidence="4">Stress protein, member of the CspA-family</fullName>
    </submittedName>
</protein>
<dbReference type="Pfam" id="PF00313">
    <property type="entry name" value="CSD"/>
    <property type="match status" value="1"/>
</dbReference>
<dbReference type="PROSITE" id="PS51857">
    <property type="entry name" value="CSD_2"/>
    <property type="match status" value="1"/>
</dbReference>
<dbReference type="RefSeq" id="WP_058514562.1">
    <property type="nucleotide sequence ID" value="NZ_CAAAIH010000058.1"/>
</dbReference>
<dbReference type="InterPro" id="IPR050181">
    <property type="entry name" value="Cold_shock_domain"/>
</dbReference>
<dbReference type="PANTHER" id="PTHR11544">
    <property type="entry name" value="COLD SHOCK DOMAIN CONTAINING PROTEINS"/>
    <property type="match status" value="1"/>
</dbReference>
<dbReference type="InterPro" id="IPR011129">
    <property type="entry name" value="CSD"/>
</dbReference>
<name>A0A0W0YN59_9GAMM</name>
<dbReference type="OrthoDB" id="9810590at2"/>
<evidence type="ECO:0000313" key="5">
    <source>
        <dbReference type="Proteomes" id="UP000054703"/>
    </source>
</evidence>
<reference evidence="4 5" key="1">
    <citation type="submission" date="2015-11" db="EMBL/GenBank/DDBJ databases">
        <title>Genomic analysis of 38 Legionella species identifies large and diverse effector repertoires.</title>
        <authorList>
            <person name="Burstein D."/>
            <person name="Amaro F."/>
            <person name="Zusman T."/>
            <person name="Lifshitz Z."/>
            <person name="Cohen O."/>
            <person name="Gilbert J.A."/>
            <person name="Pupko T."/>
            <person name="Shuman H.A."/>
            <person name="Segal G."/>
        </authorList>
    </citation>
    <scope>NUCLEOTIDE SEQUENCE [LARGE SCALE GENOMIC DNA]</scope>
    <source>
        <strain evidence="4 5">SC-63-C7</strain>
    </source>
</reference>
<dbReference type="Gene3D" id="2.40.50.140">
    <property type="entry name" value="Nucleic acid-binding proteins"/>
    <property type="match status" value="1"/>
</dbReference>
<evidence type="ECO:0000313" key="4">
    <source>
        <dbReference type="EMBL" id="KTD58159.1"/>
    </source>
</evidence>
<sequence length="68" mass="7529">MPDKLRGKVKWFNESKGFGFIESNGKDYFVHFSAIQSTGFKTLSEGTSVLFNAVKGQKGPQAEDVEIV</sequence>
<proteinExistence type="predicted"/>
<dbReference type="PRINTS" id="PR00050">
    <property type="entry name" value="COLDSHOCK"/>
</dbReference>
<keyword evidence="2" id="KW-0963">Cytoplasm</keyword>
<comment type="subcellular location">
    <subcellularLocation>
        <location evidence="1">Cytoplasm</location>
    </subcellularLocation>
</comment>
<dbReference type="Proteomes" id="UP000054703">
    <property type="component" value="Unassembled WGS sequence"/>
</dbReference>
<keyword evidence="5" id="KW-1185">Reference proteome</keyword>
<dbReference type="CDD" id="cd04458">
    <property type="entry name" value="CSP_CDS"/>
    <property type="match status" value="1"/>
</dbReference>
<accession>A0A0W0YN59</accession>
<evidence type="ECO:0000256" key="2">
    <source>
        <dbReference type="ARBA" id="ARBA00022490"/>
    </source>
</evidence>
<gene>
    <name evidence="4" type="primary">cspC_3</name>
    <name evidence="4" type="ORF">Lsan_2477</name>
</gene>
<dbReference type="GO" id="GO:0003676">
    <property type="term" value="F:nucleic acid binding"/>
    <property type="evidence" value="ECO:0007669"/>
    <property type="project" value="InterPro"/>
</dbReference>
<dbReference type="InterPro" id="IPR012340">
    <property type="entry name" value="NA-bd_OB-fold"/>
</dbReference>
<organism evidence="4 5">
    <name type="scientific">Legionella santicrucis</name>
    <dbReference type="NCBI Taxonomy" id="45074"/>
    <lineage>
        <taxon>Bacteria</taxon>
        <taxon>Pseudomonadati</taxon>
        <taxon>Pseudomonadota</taxon>
        <taxon>Gammaproteobacteria</taxon>
        <taxon>Legionellales</taxon>
        <taxon>Legionellaceae</taxon>
        <taxon>Legionella</taxon>
    </lineage>
</organism>
<dbReference type="STRING" id="45074.Lsan_2477"/>
<evidence type="ECO:0000259" key="3">
    <source>
        <dbReference type="PROSITE" id="PS51857"/>
    </source>
</evidence>
<dbReference type="AlphaFoldDB" id="A0A0W0YN59"/>
<dbReference type="PATRIC" id="fig|45074.5.peg.2660"/>
<dbReference type="SUPFAM" id="SSF50249">
    <property type="entry name" value="Nucleic acid-binding proteins"/>
    <property type="match status" value="1"/>
</dbReference>
<comment type="caution">
    <text evidence="4">The sequence shown here is derived from an EMBL/GenBank/DDBJ whole genome shotgun (WGS) entry which is preliminary data.</text>
</comment>
<dbReference type="InterPro" id="IPR012156">
    <property type="entry name" value="Cold_shock_CspA"/>
</dbReference>
<dbReference type="EMBL" id="LNYU01000062">
    <property type="protein sequence ID" value="KTD58159.1"/>
    <property type="molecule type" value="Genomic_DNA"/>
</dbReference>
<dbReference type="PIRSF" id="PIRSF002599">
    <property type="entry name" value="Cold_shock_A"/>
    <property type="match status" value="1"/>
</dbReference>
<dbReference type="InterPro" id="IPR002059">
    <property type="entry name" value="CSP_DNA-bd"/>
</dbReference>
<feature type="domain" description="CSD" evidence="3">
    <location>
        <begin position="4"/>
        <end position="67"/>
    </location>
</feature>
<dbReference type="GO" id="GO:0005829">
    <property type="term" value="C:cytosol"/>
    <property type="evidence" value="ECO:0007669"/>
    <property type="project" value="UniProtKB-ARBA"/>
</dbReference>
<evidence type="ECO:0000256" key="1">
    <source>
        <dbReference type="ARBA" id="ARBA00004496"/>
    </source>
</evidence>